<dbReference type="Pfam" id="PF02581">
    <property type="entry name" value="TMP-TENI"/>
    <property type="match status" value="1"/>
</dbReference>
<keyword evidence="2 9" id="KW-0808">Transferase</keyword>
<dbReference type="AlphaFoldDB" id="A0A840EMD5"/>
<comment type="similarity">
    <text evidence="9 10">Belongs to the thiamine-phosphate synthase family.</text>
</comment>
<feature type="binding site" evidence="9">
    <location>
        <begin position="39"/>
        <end position="43"/>
    </location>
    <ligand>
        <name>4-amino-2-methyl-5-(diphosphooxymethyl)pyrimidine</name>
        <dbReference type="ChEBI" id="CHEBI:57841"/>
    </ligand>
</feature>
<evidence type="ECO:0000256" key="8">
    <source>
        <dbReference type="ARBA" id="ARBA00047883"/>
    </source>
</evidence>
<keyword evidence="4 9" id="KW-0460">Magnesium</keyword>
<dbReference type="PANTHER" id="PTHR20857:SF23">
    <property type="entry name" value="THIAMINE BIOSYNTHETIC BIFUNCTIONAL ENZYME"/>
    <property type="match status" value="1"/>
</dbReference>
<feature type="binding site" evidence="9">
    <location>
        <position position="139"/>
    </location>
    <ligand>
        <name>4-amino-2-methyl-5-(diphosphooxymethyl)pyrimidine</name>
        <dbReference type="ChEBI" id="CHEBI:57841"/>
    </ligand>
</feature>
<evidence type="ECO:0000256" key="1">
    <source>
        <dbReference type="ARBA" id="ARBA00005165"/>
    </source>
</evidence>
<keyword evidence="14" id="KW-1185">Reference proteome</keyword>
<comment type="caution">
    <text evidence="13">The sequence shown here is derived from an EMBL/GenBank/DDBJ whole genome shotgun (WGS) entry which is preliminary data.</text>
</comment>
<dbReference type="InterPro" id="IPR013785">
    <property type="entry name" value="Aldolase_TIM"/>
</dbReference>
<evidence type="ECO:0000256" key="9">
    <source>
        <dbReference type="HAMAP-Rule" id="MF_00097"/>
    </source>
</evidence>
<feature type="domain" description="Thiamine phosphate synthase/TenI" evidence="12">
    <location>
        <begin position="9"/>
        <end position="190"/>
    </location>
</feature>
<evidence type="ECO:0000256" key="11">
    <source>
        <dbReference type="RuleBase" id="RU004253"/>
    </source>
</evidence>
<comment type="pathway">
    <text evidence="1 9 11">Cofactor biosynthesis; thiamine diphosphate biosynthesis; thiamine phosphate from 4-amino-2-methyl-5-diphosphomethylpyrimidine and 4-methyl-5-(2-phosphoethyl)-thiazole: step 1/1.</text>
</comment>
<evidence type="ECO:0000313" key="13">
    <source>
        <dbReference type="EMBL" id="MBB4118150.1"/>
    </source>
</evidence>
<comment type="catalytic activity">
    <reaction evidence="8 9 10">
        <text>2-[(2R,5Z)-2-carboxy-4-methylthiazol-5(2H)-ylidene]ethyl phosphate + 4-amino-2-methyl-5-(diphosphooxymethyl)pyrimidine + 2 H(+) = thiamine phosphate + CO2 + diphosphate</text>
        <dbReference type="Rhea" id="RHEA:47844"/>
        <dbReference type="ChEBI" id="CHEBI:15378"/>
        <dbReference type="ChEBI" id="CHEBI:16526"/>
        <dbReference type="ChEBI" id="CHEBI:33019"/>
        <dbReference type="ChEBI" id="CHEBI:37575"/>
        <dbReference type="ChEBI" id="CHEBI:57841"/>
        <dbReference type="ChEBI" id="CHEBI:62899"/>
        <dbReference type="EC" id="2.5.1.3"/>
    </reaction>
</comment>
<dbReference type="NCBIfam" id="TIGR00693">
    <property type="entry name" value="thiE"/>
    <property type="match status" value="1"/>
</dbReference>
<feature type="binding site" evidence="9">
    <location>
        <position position="71"/>
    </location>
    <ligand>
        <name>4-amino-2-methyl-5-(diphosphooxymethyl)pyrimidine</name>
        <dbReference type="ChEBI" id="CHEBI:57841"/>
    </ligand>
</feature>
<proteinExistence type="inferred from homology"/>
<evidence type="ECO:0000256" key="3">
    <source>
        <dbReference type="ARBA" id="ARBA00022723"/>
    </source>
</evidence>
<protein>
    <recommendedName>
        <fullName evidence="9">Thiamine-phosphate synthase</fullName>
        <shortName evidence="9">TP synthase</shortName>
        <shortName evidence="9">TPS</shortName>
        <ecNumber evidence="9">2.5.1.3</ecNumber>
    </recommendedName>
    <alternativeName>
        <fullName evidence="9">Thiamine-phosphate pyrophosphorylase</fullName>
        <shortName evidence="9">TMP pyrophosphorylase</shortName>
        <shortName evidence="9">TMP-PPase</shortName>
    </alternativeName>
</protein>
<accession>A0A840EMD5</accession>
<dbReference type="GO" id="GO:0000287">
    <property type="term" value="F:magnesium ion binding"/>
    <property type="evidence" value="ECO:0007669"/>
    <property type="project" value="UniProtKB-UniRule"/>
</dbReference>
<feature type="binding site" evidence="9">
    <location>
        <begin position="187"/>
        <end position="188"/>
    </location>
    <ligand>
        <name>2-[(2R,5Z)-2-carboxy-4-methylthiazol-5(2H)-ylidene]ethyl phosphate</name>
        <dbReference type="ChEBI" id="CHEBI:62899"/>
    </ligand>
</feature>
<keyword evidence="5 9" id="KW-0784">Thiamine biosynthesis</keyword>
<dbReference type="PANTHER" id="PTHR20857">
    <property type="entry name" value="THIAMINE-PHOSPHATE PYROPHOSPHORYLASE"/>
    <property type="match status" value="1"/>
</dbReference>
<dbReference type="Gene3D" id="3.20.20.70">
    <property type="entry name" value="Aldolase class I"/>
    <property type="match status" value="1"/>
</dbReference>
<evidence type="ECO:0000256" key="4">
    <source>
        <dbReference type="ARBA" id="ARBA00022842"/>
    </source>
</evidence>
<dbReference type="SUPFAM" id="SSF51391">
    <property type="entry name" value="Thiamin phosphate synthase"/>
    <property type="match status" value="1"/>
</dbReference>
<dbReference type="CDD" id="cd00564">
    <property type="entry name" value="TMP_TenI"/>
    <property type="match status" value="1"/>
</dbReference>
<gene>
    <name evidence="9" type="primary">thiE</name>
    <name evidence="13" type="ORF">GGR32_000422</name>
</gene>
<evidence type="ECO:0000259" key="12">
    <source>
        <dbReference type="Pfam" id="PF02581"/>
    </source>
</evidence>
<name>A0A840EMD5_9FLAO</name>
<evidence type="ECO:0000256" key="10">
    <source>
        <dbReference type="RuleBase" id="RU003826"/>
    </source>
</evidence>
<dbReference type="UniPathway" id="UPA00060">
    <property type="reaction ID" value="UER00141"/>
</dbReference>
<feature type="binding site" evidence="9">
    <location>
        <position position="91"/>
    </location>
    <ligand>
        <name>Mg(2+)</name>
        <dbReference type="ChEBI" id="CHEBI:18420"/>
    </ligand>
</feature>
<dbReference type="HAMAP" id="MF_00097">
    <property type="entry name" value="TMP_synthase"/>
    <property type="match status" value="1"/>
</dbReference>
<dbReference type="GO" id="GO:0009228">
    <property type="term" value="P:thiamine biosynthetic process"/>
    <property type="evidence" value="ECO:0007669"/>
    <property type="project" value="UniProtKB-KW"/>
</dbReference>
<reference evidence="13 14" key="1">
    <citation type="submission" date="2020-08" db="EMBL/GenBank/DDBJ databases">
        <title>Genomic Encyclopedia of Type Strains, Phase IV (KMG-IV): sequencing the most valuable type-strain genomes for metagenomic binning, comparative biology and taxonomic classification.</title>
        <authorList>
            <person name="Goeker M."/>
        </authorList>
    </citation>
    <scope>NUCLEOTIDE SEQUENCE [LARGE SCALE GENOMIC DNA]</scope>
    <source>
        <strain evidence="13 14">DSM 29568</strain>
    </source>
</reference>
<dbReference type="EMBL" id="JACIFO010000001">
    <property type="protein sequence ID" value="MBB4118150.1"/>
    <property type="molecule type" value="Genomic_DNA"/>
</dbReference>
<comment type="catalytic activity">
    <reaction evidence="6 9 10">
        <text>4-methyl-5-(2-phosphooxyethyl)-thiazole + 4-amino-2-methyl-5-(diphosphooxymethyl)pyrimidine + H(+) = thiamine phosphate + diphosphate</text>
        <dbReference type="Rhea" id="RHEA:22328"/>
        <dbReference type="ChEBI" id="CHEBI:15378"/>
        <dbReference type="ChEBI" id="CHEBI:33019"/>
        <dbReference type="ChEBI" id="CHEBI:37575"/>
        <dbReference type="ChEBI" id="CHEBI:57841"/>
        <dbReference type="ChEBI" id="CHEBI:58296"/>
        <dbReference type="EC" id="2.5.1.3"/>
    </reaction>
</comment>
<comment type="catalytic activity">
    <reaction evidence="7 9 10">
        <text>2-(2-carboxy-4-methylthiazol-5-yl)ethyl phosphate + 4-amino-2-methyl-5-(diphosphooxymethyl)pyrimidine + 2 H(+) = thiamine phosphate + CO2 + diphosphate</text>
        <dbReference type="Rhea" id="RHEA:47848"/>
        <dbReference type="ChEBI" id="CHEBI:15378"/>
        <dbReference type="ChEBI" id="CHEBI:16526"/>
        <dbReference type="ChEBI" id="CHEBI:33019"/>
        <dbReference type="ChEBI" id="CHEBI:37575"/>
        <dbReference type="ChEBI" id="CHEBI:57841"/>
        <dbReference type="ChEBI" id="CHEBI:62890"/>
        <dbReference type="EC" id="2.5.1.3"/>
    </reaction>
</comment>
<evidence type="ECO:0000256" key="5">
    <source>
        <dbReference type="ARBA" id="ARBA00022977"/>
    </source>
</evidence>
<dbReference type="RefSeq" id="WP_183475846.1">
    <property type="nucleotide sequence ID" value="NZ_JACIFO010000001.1"/>
</dbReference>
<feature type="binding site" evidence="9">
    <location>
        <position position="72"/>
    </location>
    <ligand>
        <name>Mg(2+)</name>
        <dbReference type="ChEBI" id="CHEBI:18420"/>
    </ligand>
</feature>
<comment type="caution">
    <text evidence="9">Lacks conserved residue(s) required for the propagation of feature annotation.</text>
</comment>
<keyword evidence="3 9" id="KW-0479">Metal-binding</keyword>
<evidence type="ECO:0000256" key="2">
    <source>
        <dbReference type="ARBA" id="ARBA00022679"/>
    </source>
</evidence>
<dbReference type="GO" id="GO:0004789">
    <property type="term" value="F:thiamine-phosphate diphosphorylase activity"/>
    <property type="evidence" value="ECO:0007669"/>
    <property type="project" value="UniProtKB-UniRule"/>
</dbReference>
<dbReference type="EC" id="2.5.1.3" evidence="9"/>
<comment type="function">
    <text evidence="9">Condenses 4-methyl-5-(beta-hydroxyethyl)thiazole monophosphate (THZ-P) and 2-methyl-4-amino-5-hydroxymethyl pyrimidine pyrophosphate (HMP-PP) to form thiamine monophosphate (TMP).</text>
</comment>
<dbReference type="InterPro" id="IPR036206">
    <property type="entry name" value="ThiamineP_synth_sf"/>
</dbReference>
<dbReference type="GO" id="GO:0005737">
    <property type="term" value="C:cytoplasm"/>
    <property type="evidence" value="ECO:0007669"/>
    <property type="project" value="TreeGrafter"/>
</dbReference>
<dbReference type="GO" id="GO:0009229">
    <property type="term" value="P:thiamine diphosphate biosynthetic process"/>
    <property type="evidence" value="ECO:0007669"/>
    <property type="project" value="UniProtKB-UniRule"/>
</dbReference>
<comment type="cofactor">
    <cofactor evidence="9">
        <name>Mg(2+)</name>
        <dbReference type="ChEBI" id="CHEBI:18420"/>
    </cofactor>
    <text evidence="9">Binds 1 Mg(2+) ion per subunit.</text>
</comment>
<evidence type="ECO:0000256" key="6">
    <source>
        <dbReference type="ARBA" id="ARBA00047334"/>
    </source>
</evidence>
<feature type="binding site" evidence="9">
    <location>
        <position position="109"/>
    </location>
    <ligand>
        <name>4-amino-2-methyl-5-(diphosphooxymethyl)pyrimidine</name>
        <dbReference type="ChEBI" id="CHEBI:57841"/>
    </ligand>
</feature>
<feature type="binding site" evidence="9">
    <location>
        <begin position="136"/>
        <end position="138"/>
    </location>
    <ligand>
        <name>2-[(2R,5Z)-2-carboxy-4-methylthiazol-5(2H)-ylidene]ethyl phosphate</name>
        <dbReference type="ChEBI" id="CHEBI:62899"/>
    </ligand>
</feature>
<organism evidence="13 14">
    <name type="scientific">Mesonia hippocampi</name>
    <dbReference type="NCBI Taxonomy" id="1628250"/>
    <lineage>
        <taxon>Bacteria</taxon>
        <taxon>Pseudomonadati</taxon>
        <taxon>Bacteroidota</taxon>
        <taxon>Flavobacteriia</taxon>
        <taxon>Flavobacteriales</taxon>
        <taxon>Flavobacteriaceae</taxon>
        <taxon>Mesonia</taxon>
    </lineage>
</organism>
<dbReference type="InterPro" id="IPR034291">
    <property type="entry name" value="TMP_synthase"/>
</dbReference>
<evidence type="ECO:0000313" key="14">
    <source>
        <dbReference type="Proteomes" id="UP000553034"/>
    </source>
</evidence>
<dbReference type="Proteomes" id="UP000553034">
    <property type="component" value="Unassembled WGS sequence"/>
</dbReference>
<dbReference type="InterPro" id="IPR022998">
    <property type="entry name" value="ThiamineP_synth_TenI"/>
</dbReference>
<evidence type="ECO:0000256" key="7">
    <source>
        <dbReference type="ARBA" id="ARBA00047851"/>
    </source>
</evidence>
<sequence>MNNKFPFRLYLVISEKNCIYFPIEEVVKQAIIGGVDVIQLREKNMETPTFIKHAKQIKAITTHYGIPLIINDNLAVANAINSFGIHVGQQDKSPAFIKNQNTNLTVGYSIEYKQQLLDTENIKHTDYIAASPVFRTPTKTNTITEWGYHGIEYIKTISDKPLVGIGSMNKQTAYNTIKAGADCLAVVSAICASKNPQKAALEIRNEIEKAL</sequence>